<evidence type="ECO:0000313" key="6">
    <source>
        <dbReference type="WormBase" id="SRAE_2000478610"/>
    </source>
</evidence>
<dbReference type="WormBase" id="SRAE_2000478610">
    <property type="protein sequence ID" value="SRP08279"/>
    <property type="gene ID" value="WBGene00265031"/>
</dbReference>
<dbReference type="AlphaFoldDB" id="A0A090MFS9"/>
<evidence type="ECO:0000313" key="4">
    <source>
        <dbReference type="Proteomes" id="UP000035682"/>
    </source>
</evidence>
<feature type="transmembrane region" description="Helical" evidence="1">
    <location>
        <begin position="159"/>
        <end position="176"/>
    </location>
</feature>
<dbReference type="Proteomes" id="UP000035682">
    <property type="component" value="Unplaced"/>
</dbReference>
<keyword evidence="4" id="KW-1185">Reference proteome</keyword>
<keyword evidence="1" id="KW-1133">Transmembrane helix</keyword>
<dbReference type="EMBL" id="LN609529">
    <property type="protein sequence ID" value="CEG06142.1"/>
    <property type="molecule type" value="Genomic_DNA"/>
</dbReference>
<organism evidence="3">
    <name type="scientific">Strongyloides ratti</name>
    <name type="common">Parasitic roundworm</name>
    <dbReference type="NCBI Taxonomy" id="34506"/>
    <lineage>
        <taxon>Eukaryota</taxon>
        <taxon>Metazoa</taxon>
        <taxon>Ecdysozoa</taxon>
        <taxon>Nematoda</taxon>
        <taxon>Chromadorea</taxon>
        <taxon>Rhabditida</taxon>
        <taxon>Tylenchina</taxon>
        <taxon>Panagrolaimomorpha</taxon>
        <taxon>Strongyloidoidea</taxon>
        <taxon>Strongyloididae</taxon>
        <taxon>Strongyloides</taxon>
    </lineage>
</organism>
<dbReference type="RefSeq" id="XP_024510885.1">
    <property type="nucleotide sequence ID" value="XM_024643710.1"/>
</dbReference>
<dbReference type="WBParaSite" id="SRAE_2000478610.1">
    <property type="protein sequence ID" value="SRAE_2000478610.1"/>
    <property type="gene ID" value="WBGene00265031"/>
</dbReference>
<gene>
    <name evidence="3 5 6" type="ORF">SRAE_2000478610</name>
</gene>
<feature type="chain" id="PRO_5015031296" evidence="2">
    <location>
        <begin position="17"/>
        <end position="177"/>
    </location>
</feature>
<keyword evidence="1" id="KW-0812">Transmembrane</keyword>
<reference evidence="3 4" key="1">
    <citation type="submission" date="2014-09" db="EMBL/GenBank/DDBJ databases">
        <authorList>
            <person name="Martin A.A."/>
        </authorList>
    </citation>
    <scope>NUCLEOTIDE SEQUENCE</scope>
    <source>
        <strain evidence="4">ED321</strain>
        <strain evidence="3">ED321 Heterogonic</strain>
    </source>
</reference>
<name>A0A090MFS9_STRRB</name>
<sequence>MILFFTIFLLFHQSISNNTNVKDNKLIIIFDLKKNLQISNFFRKTTLISDNKNVLEAFDPIKCYSYINKMNKIEKYFNLTDSPEADVNCYFNDICIKYTIQIDESDTAIWKGCFSKFQKDIGKIYGEYIINSCFMAESYNNETICFCNDNNFCNSNSKIFFFPTLFIPIILNIFFYQ</sequence>
<dbReference type="CTD" id="36382524"/>
<keyword evidence="1" id="KW-0472">Membrane</keyword>
<evidence type="ECO:0000256" key="1">
    <source>
        <dbReference type="SAM" id="Phobius"/>
    </source>
</evidence>
<evidence type="ECO:0000313" key="3">
    <source>
        <dbReference type="EMBL" id="CEG06142.1"/>
    </source>
</evidence>
<accession>A0A090MFS9</accession>
<reference evidence="5" key="2">
    <citation type="submission" date="2020-12" db="UniProtKB">
        <authorList>
            <consortium name="WormBaseParasite"/>
        </authorList>
    </citation>
    <scope>IDENTIFICATION</scope>
</reference>
<evidence type="ECO:0000256" key="2">
    <source>
        <dbReference type="SAM" id="SignalP"/>
    </source>
</evidence>
<keyword evidence="2" id="KW-0732">Signal</keyword>
<evidence type="ECO:0000313" key="5">
    <source>
        <dbReference type="WBParaSite" id="SRAE_2000478610.1"/>
    </source>
</evidence>
<protein>
    <submittedName>
        <fullName evidence="5">Caenorhabditis elegans ly-6-related family-containing protein</fullName>
    </submittedName>
</protein>
<feature type="signal peptide" evidence="2">
    <location>
        <begin position="1"/>
        <end position="16"/>
    </location>
</feature>
<dbReference type="GeneID" id="36382524"/>
<proteinExistence type="predicted"/>